<dbReference type="HOGENOM" id="CLU_214561_0_0_6"/>
<feature type="region of interest" description="Disordered" evidence="1">
    <location>
        <begin position="32"/>
        <end position="52"/>
    </location>
</feature>
<accession>A0A077NVL4</accession>
<organism evidence="2">
    <name type="scientific">Xenorhabdus bovienii str. oregonense</name>
    <dbReference type="NCBI Taxonomy" id="1398202"/>
    <lineage>
        <taxon>Bacteria</taxon>
        <taxon>Pseudomonadati</taxon>
        <taxon>Pseudomonadota</taxon>
        <taxon>Gammaproteobacteria</taxon>
        <taxon>Enterobacterales</taxon>
        <taxon>Morganellaceae</taxon>
        <taxon>Xenorhabdus</taxon>
    </lineage>
</organism>
<gene>
    <name evidence="2" type="ORF">XBO1_2220003</name>
</gene>
<proteinExistence type="predicted"/>
<dbReference type="Proteomes" id="UP000028483">
    <property type="component" value="Unassembled WGS sequence"/>
</dbReference>
<reference evidence="2" key="1">
    <citation type="submission" date="2013-07" db="EMBL/GenBank/DDBJ databases">
        <title>Sub-species coevolution in mutualistic symbiosis.</title>
        <authorList>
            <person name="Murfin K."/>
            <person name="Klassen J."/>
            <person name="Lee M."/>
            <person name="Forst S."/>
            <person name="Stock P."/>
            <person name="Goodrich-Blair H."/>
        </authorList>
    </citation>
    <scope>NUCLEOTIDE SEQUENCE [LARGE SCALE GENOMIC DNA]</scope>
    <source>
        <strain evidence="2">Oregonense</strain>
    </source>
</reference>
<feature type="compositionally biased region" description="Basic residues" evidence="1">
    <location>
        <begin position="42"/>
        <end position="52"/>
    </location>
</feature>
<evidence type="ECO:0000313" key="2">
    <source>
        <dbReference type="EMBL" id="CDH06217.1"/>
    </source>
</evidence>
<protein>
    <submittedName>
        <fullName evidence="2">Uncharacterized protein</fullName>
    </submittedName>
</protein>
<comment type="caution">
    <text evidence="2">The sequence shown here is derived from an EMBL/GenBank/DDBJ whole genome shotgun (WGS) entry which is preliminary data.</text>
</comment>
<dbReference type="EMBL" id="CBSX010000138">
    <property type="protein sequence ID" value="CDH06217.1"/>
    <property type="molecule type" value="Genomic_DNA"/>
</dbReference>
<dbReference type="AlphaFoldDB" id="A0A077NVL4"/>
<evidence type="ECO:0000256" key="1">
    <source>
        <dbReference type="SAM" id="MobiDB-lite"/>
    </source>
</evidence>
<sequence>MIITFINLDALRMKAGIPDLQLNNAGVGRHLYSQQKKDRPQITKKHHYVFRK</sequence>
<name>A0A077NVL4_XENBV</name>